<comment type="caution">
    <text evidence="2">The sequence shown here is derived from an EMBL/GenBank/DDBJ whole genome shotgun (WGS) entry which is preliminary data.</text>
</comment>
<evidence type="ECO:0000313" key="3">
    <source>
        <dbReference type="Proteomes" id="UP000248066"/>
    </source>
</evidence>
<dbReference type="SUPFAM" id="SSF55594">
    <property type="entry name" value="HPr-like"/>
    <property type="match status" value="1"/>
</dbReference>
<name>A0A2W0HL03_9BACI</name>
<feature type="domain" description="HPr" evidence="1">
    <location>
        <begin position="21"/>
        <end position="83"/>
    </location>
</feature>
<keyword evidence="3" id="KW-1185">Reference proteome</keyword>
<reference evidence="2 3" key="1">
    <citation type="submission" date="2017-10" db="EMBL/GenBank/DDBJ databases">
        <title>Bacillus sp. nov., a halophilic bacterium isolated from a Yangshapao Lake.</title>
        <authorList>
            <person name="Wang H."/>
        </authorList>
    </citation>
    <scope>NUCLEOTIDE SEQUENCE [LARGE SCALE GENOMIC DNA]</scope>
    <source>
        <strain evidence="2 3">YSP-3</strain>
    </source>
</reference>
<dbReference type="EMBL" id="PDOF01000001">
    <property type="protein sequence ID" value="PYZ98205.1"/>
    <property type="molecule type" value="Genomic_DNA"/>
</dbReference>
<dbReference type="Proteomes" id="UP000248066">
    <property type="component" value="Unassembled WGS sequence"/>
</dbReference>
<sequence>MVITCSFRKDRHFSVQKILAIIQTTSRFDSDIYIVNKGISYNLKSVLGVMNLFFTAASGQVFSIKAEGLDAEEAVRALTKQIENTKT</sequence>
<evidence type="ECO:0000313" key="2">
    <source>
        <dbReference type="EMBL" id="PYZ98205.1"/>
    </source>
</evidence>
<dbReference type="InterPro" id="IPR000032">
    <property type="entry name" value="HPr-like"/>
</dbReference>
<dbReference type="AlphaFoldDB" id="A0A2W0HL03"/>
<evidence type="ECO:0000259" key="1">
    <source>
        <dbReference type="Pfam" id="PF00381"/>
    </source>
</evidence>
<dbReference type="InterPro" id="IPR035895">
    <property type="entry name" value="HPr-like_sf"/>
</dbReference>
<dbReference type="Pfam" id="PF00381">
    <property type="entry name" value="PTS-HPr"/>
    <property type="match status" value="1"/>
</dbReference>
<gene>
    <name evidence="2" type="ORF">CR205_06315</name>
</gene>
<proteinExistence type="predicted"/>
<protein>
    <submittedName>
        <fullName evidence="2">Phosphocarrier protein HPr</fullName>
    </submittedName>
</protein>
<accession>A0A2W0HL03</accession>
<organism evidence="2 3">
    <name type="scientific">Alteribacter lacisalsi</name>
    <dbReference type="NCBI Taxonomy" id="2045244"/>
    <lineage>
        <taxon>Bacteria</taxon>
        <taxon>Bacillati</taxon>
        <taxon>Bacillota</taxon>
        <taxon>Bacilli</taxon>
        <taxon>Bacillales</taxon>
        <taxon>Bacillaceae</taxon>
        <taxon>Alteribacter</taxon>
    </lineage>
</organism>
<dbReference type="Gene3D" id="3.30.1340.10">
    <property type="entry name" value="HPr-like"/>
    <property type="match status" value="1"/>
</dbReference>